<proteinExistence type="predicted"/>
<name>A0A914ELD8_9BILA</name>
<reference evidence="2" key="1">
    <citation type="submission" date="2022-11" db="UniProtKB">
        <authorList>
            <consortium name="WormBaseParasite"/>
        </authorList>
    </citation>
    <scope>IDENTIFICATION</scope>
</reference>
<protein>
    <submittedName>
        <fullName evidence="2">Uncharacterized protein</fullName>
    </submittedName>
</protein>
<evidence type="ECO:0000313" key="1">
    <source>
        <dbReference type="Proteomes" id="UP000887540"/>
    </source>
</evidence>
<evidence type="ECO:0000313" key="2">
    <source>
        <dbReference type="WBParaSite" id="ACRNAN_scaffold8782.g24315.t1"/>
    </source>
</evidence>
<dbReference type="WBParaSite" id="ACRNAN_scaffold8782.g24315.t1">
    <property type="protein sequence ID" value="ACRNAN_scaffold8782.g24315.t1"/>
    <property type="gene ID" value="ACRNAN_scaffold8782.g24315"/>
</dbReference>
<accession>A0A914ELD8</accession>
<sequence>MQAMAVAAAMEIAKKAGGGLLKKVGTKAQGCNYEVVVDFEISNFTESEMYVIGSSTSDGCMVVQPINVPAKGLMEFTARKTNWSAYGSKGCSIHGMEIKKKEIKLVSSIMVEFF</sequence>
<organism evidence="1 2">
    <name type="scientific">Acrobeloides nanus</name>
    <dbReference type="NCBI Taxonomy" id="290746"/>
    <lineage>
        <taxon>Eukaryota</taxon>
        <taxon>Metazoa</taxon>
        <taxon>Ecdysozoa</taxon>
        <taxon>Nematoda</taxon>
        <taxon>Chromadorea</taxon>
        <taxon>Rhabditida</taxon>
        <taxon>Tylenchina</taxon>
        <taxon>Cephalobomorpha</taxon>
        <taxon>Cephaloboidea</taxon>
        <taxon>Cephalobidae</taxon>
        <taxon>Acrobeloides</taxon>
    </lineage>
</organism>
<dbReference type="Proteomes" id="UP000887540">
    <property type="component" value="Unplaced"/>
</dbReference>
<keyword evidence="1" id="KW-1185">Reference proteome</keyword>
<dbReference type="AlphaFoldDB" id="A0A914ELD8"/>